<evidence type="ECO:0000259" key="9">
    <source>
        <dbReference type="SMART" id="SM00965"/>
    </source>
</evidence>
<keyword evidence="4" id="KW-0408">Iron</keyword>
<dbReference type="InterPro" id="IPR000531">
    <property type="entry name" value="Beta-barrel_TonB"/>
</dbReference>
<dbReference type="InterPro" id="IPR012910">
    <property type="entry name" value="Plug_dom"/>
</dbReference>
<feature type="signal peptide" evidence="8">
    <location>
        <begin position="1"/>
        <end position="23"/>
    </location>
</feature>
<dbReference type="Pfam" id="PF00593">
    <property type="entry name" value="TonB_dep_Rec_b-barrel"/>
    <property type="match status" value="1"/>
</dbReference>
<dbReference type="SMART" id="SM00965">
    <property type="entry name" value="STN"/>
    <property type="match status" value="1"/>
</dbReference>
<dbReference type="InterPro" id="IPR036942">
    <property type="entry name" value="Beta-barrel_TonB_sf"/>
</dbReference>
<comment type="subcellular location">
    <subcellularLocation>
        <location evidence="1 7">Cell outer membrane</location>
    </subcellularLocation>
</comment>
<sequence length="968" mass="102331">MKGYPYYLACTAAVALIAAPAAAQAPAERQRYEIEAQELGAALRAFSRASGRDVLADDAIIAGKRSKRVAGELDARAALTRLLRSSGLRAELVDGGFVIQLASGAGEEGNATEIVVTGTRIRGAAPVGSPVTVVDRTAIERSGRGTVQSLFETIPSNFGGGFNESVAGTTSRNAAGENAALGSSINLRGLGASSTLVLFDGNRPALGGVNGTFADISLIPQLAIERIEILTDGSSALYGSDAVAGVVNFRFRKNFSGFESLARAGTADGDFGEYQLGQLAGVTWGGGSATAAYQYSERGSLPGAQRRYATDDLRPFGGGDFRSLFTTPGTLIAANGAIFGIPAGQDGRSLTRGQLIPGQISRRDVRKETDLLAAQRSHAVYVAADQKVTDWLSGYVRGFYARREFDFTRSLAPEVPVRVPVTNAFYVDPIGTREPVTVRYDFKADFGLERRIGSVDGATGTAGLAARFGPWRVDLSGSYGRQVEHQDALNLVNSFRLTAALADPDPATAYNVFGDGSDTNPATIDRIRGSRLTRTRSVVWSGALRADGPLFALPAGSIRLAVGAEHRDERLSTVTTTDFRGPGPTTANLMGLPASRGIDAVYGELLVPLLAAAPAFPGSLDVTIAARHERYSDFGATTNPKVGIAWRPLKGMTLRGSFGRSFRAPGFGDLVGPSGNLYQTLELDDPQSPTGKSIALGLFGYSTGIGPEKATTWTTGADLADWPIDGLKANVTYFNIGYRDRIASATADFANYLTRRDVYGALIDENPAPSAVAGYFADPLFFNPLGVTPGQVTVIIDALLRNLSSTTVRGLDVDVELSRPLGTGTAMLGLSGTRLFAIDQQITATSPAANIVSTIGNPVRSRWRARTGWSSSTVDATLFVNRVGGYRNQTVTPVETVRSWTTVDASIGYRFPTPGPLHAARLALSALNLFDADPPYVTNRSFDSTLGYDPEQASAVGRLLAVQLTIGW</sequence>
<keyword evidence="5 7" id="KW-0472">Membrane</keyword>
<proteinExistence type="inferred from homology"/>
<evidence type="ECO:0000313" key="11">
    <source>
        <dbReference type="Proteomes" id="UP001055580"/>
    </source>
</evidence>
<gene>
    <name evidence="10" type="ORF">M9980_01240</name>
</gene>
<keyword evidence="3" id="KW-0410">Iron transport</keyword>
<dbReference type="SUPFAM" id="SSF56935">
    <property type="entry name" value="Porins"/>
    <property type="match status" value="1"/>
</dbReference>
<feature type="domain" description="Secretin/TonB short N-terminal" evidence="9">
    <location>
        <begin position="52"/>
        <end position="102"/>
    </location>
</feature>
<protein>
    <submittedName>
        <fullName evidence="10">TonB-dependent receptor</fullName>
    </submittedName>
</protein>
<dbReference type="Proteomes" id="UP001055580">
    <property type="component" value="Chromosome"/>
</dbReference>
<keyword evidence="8" id="KW-0732">Signal</keyword>
<accession>A0ABY4TU76</accession>
<dbReference type="InterPro" id="IPR037066">
    <property type="entry name" value="Plug_dom_sf"/>
</dbReference>
<dbReference type="PANTHER" id="PTHR47234:SF2">
    <property type="entry name" value="TONB-DEPENDENT RECEPTOR"/>
    <property type="match status" value="1"/>
</dbReference>
<dbReference type="PANTHER" id="PTHR47234">
    <property type="match status" value="1"/>
</dbReference>
<dbReference type="EMBL" id="CP098401">
    <property type="protein sequence ID" value="URW75888.1"/>
    <property type="molecule type" value="Genomic_DNA"/>
</dbReference>
<evidence type="ECO:0000256" key="3">
    <source>
        <dbReference type="ARBA" id="ARBA00022496"/>
    </source>
</evidence>
<feature type="chain" id="PRO_5046329128" evidence="8">
    <location>
        <begin position="24"/>
        <end position="968"/>
    </location>
</feature>
<keyword evidence="10" id="KW-0675">Receptor</keyword>
<name>A0ABY4TU76_9SPHN</name>
<evidence type="ECO:0000256" key="8">
    <source>
        <dbReference type="SAM" id="SignalP"/>
    </source>
</evidence>
<evidence type="ECO:0000256" key="5">
    <source>
        <dbReference type="ARBA" id="ARBA00023136"/>
    </source>
</evidence>
<evidence type="ECO:0000313" key="10">
    <source>
        <dbReference type="EMBL" id="URW75888.1"/>
    </source>
</evidence>
<evidence type="ECO:0000256" key="4">
    <source>
        <dbReference type="ARBA" id="ARBA00023004"/>
    </source>
</evidence>
<keyword evidence="6" id="KW-0998">Cell outer membrane</keyword>
<dbReference type="Pfam" id="PF07715">
    <property type="entry name" value="Plug"/>
    <property type="match status" value="1"/>
</dbReference>
<dbReference type="InterPro" id="IPR011662">
    <property type="entry name" value="Secretin/TonB_short_N"/>
</dbReference>
<keyword evidence="2" id="KW-0813">Transport</keyword>
<dbReference type="Gene3D" id="2.40.170.20">
    <property type="entry name" value="TonB-dependent receptor, beta-barrel domain"/>
    <property type="match status" value="1"/>
</dbReference>
<evidence type="ECO:0000256" key="6">
    <source>
        <dbReference type="ARBA" id="ARBA00023237"/>
    </source>
</evidence>
<keyword evidence="3" id="KW-0406">Ion transport</keyword>
<evidence type="ECO:0000256" key="7">
    <source>
        <dbReference type="RuleBase" id="RU003357"/>
    </source>
</evidence>
<keyword evidence="7" id="KW-0798">TonB box</keyword>
<evidence type="ECO:0000256" key="1">
    <source>
        <dbReference type="ARBA" id="ARBA00004442"/>
    </source>
</evidence>
<organism evidence="10 11">
    <name type="scientific">Sphingomonas donggukensis</name>
    <dbReference type="NCBI Taxonomy" id="2949093"/>
    <lineage>
        <taxon>Bacteria</taxon>
        <taxon>Pseudomonadati</taxon>
        <taxon>Pseudomonadota</taxon>
        <taxon>Alphaproteobacteria</taxon>
        <taxon>Sphingomonadales</taxon>
        <taxon>Sphingomonadaceae</taxon>
        <taxon>Sphingomonas</taxon>
    </lineage>
</organism>
<keyword evidence="11" id="KW-1185">Reference proteome</keyword>
<dbReference type="Gene3D" id="3.55.50.30">
    <property type="match status" value="1"/>
</dbReference>
<comment type="similarity">
    <text evidence="7">Belongs to the TonB-dependent receptor family.</text>
</comment>
<evidence type="ECO:0000256" key="2">
    <source>
        <dbReference type="ARBA" id="ARBA00022448"/>
    </source>
</evidence>
<dbReference type="RefSeq" id="WP_250752526.1">
    <property type="nucleotide sequence ID" value="NZ_CP098401.1"/>
</dbReference>
<dbReference type="Gene3D" id="2.170.130.10">
    <property type="entry name" value="TonB-dependent receptor, plug domain"/>
    <property type="match status" value="1"/>
</dbReference>
<reference evidence="10" key="1">
    <citation type="submission" date="2022-05" db="EMBL/GenBank/DDBJ databases">
        <title>Sphingomonas sp. strain RMG20 Genome sequencing and assembly.</title>
        <authorList>
            <person name="Kim I."/>
        </authorList>
    </citation>
    <scope>NUCLEOTIDE SEQUENCE</scope>
    <source>
        <strain evidence="10">RMG20</strain>
    </source>
</reference>